<gene>
    <name evidence="1" type="ORF">B0T45_11795</name>
</gene>
<protein>
    <recommendedName>
        <fullName evidence="3">Oxidoreductase</fullName>
    </recommendedName>
</protein>
<comment type="caution">
    <text evidence="1">The sequence shown here is derived from an EMBL/GenBank/DDBJ whole genome shotgun (WGS) entry which is preliminary data.</text>
</comment>
<dbReference type="RefSeq" id="WP_081555606.1">
    <property type="nucleotide sequence ID" value="NZ_MUKV01000013.1"/>
</dbReference>
<evidence type="ECO:0000313" key="2">
    <source>
        <dbReference type="Proteomes" id="UP000192721"/>
    </source>
</evidence>
<name>A0A1W0CX36_9NEIS</name>
<sequence length="170" mass="19216">MPNIIKQGQIRPDDWNLLRRDENGQLPEVAAGGNVIVPLSDWLERRAFWRSHAARVGVWLGPDEDPAQLLADLPELELIAVDFPAFTDGRGYSHARLLRERYGYRGELRAIGDVWQDLLHSMAQVGFDAFAIKDGKALESSLDGFNTFSENYQATVLNPLPLFRRRVTSL</sequence>
<dbReference type="AlphaFoldDB" id="A0A1W0CX36"/>
<dbReference type="InterPro" id="IPR008318">
    <property type="entry name" value="UCP030820"/>
</dbReference>
<dbReference type="PIRSF" id="PIRSF030820">
    <property type="entry name" value="UCP030820"/>
    <property type="match status" value="1"/>
</dbReference>
<dbReference type="EMBL" id="MUKV01000013">
    <property type="protein sequence ID" value="OQS39314.1"/>
    <property type="molecule type" value="Genomic_DNA"/>
</dbReference>
<organism evidence="1 2">
    <name type="scientific">Chromobacterium haemolyticum</name>
    <dbReference type="NCBI Taxonomy" id="394935"/>
    <lineage>
        <taxon>Bacteria</taxon>
        <taxon>Pseudomonadati</taxon>
        <taxon>Pseudomonadota</taxon>
        <taxon>Betaproteobacteria</taxon>
        <taxon>Neisseriales</taxon>
        <taxon>Chromobacteriaceae</taxon>
        <taxon>Chromobacterium</taxon>
    </lineage>
</organism>
<reference evidence="1 2" key="1">
    <citation type="submission" date="2017-02" db="EMBL/GenBank/DDBJ databases">
        <title>Chromobacterium haemolyticum H5244.</title>
        <authorList>
            <person name="Gulvik C.A."/>
        </authorList>
    </citation>
    <scope>NUCLEOTIDE SEQUENCE [LARGE SCALE GENOMIC DNA]</scope>
    <source>
        <strain evidence="1 2">H5244</strain>
    </source>
</reference>
<evidence type="ECO:0008006" key="3">
    <source>
        <dbReference type="Google" id="ProtNLM"/>
    </source>
</evidence>
<accession>A0A1W0CX36</accession>
<proteinExistence type="predicted"/>
<dbReference type="Pfam" id="PF06073">
    <property type="entry name" value="DUF934"/>
    <property type="match status" value="1"/>
</dbReference>
<evidence type="ECO:0000313" key="1">
    <source>
        <dbReference type="EMBL" id="OQS39314.1"/>
    </source>
</evidence>
<dbReference type="Proteomes" id="UP000192721">
    <property type="component" value="Unassembled WGS sequence"/>
</dbReference>